<feature type="domain" description="MacB-like periplasmic core" evidence="9">
    <location>
        <begin position="25"/>
        <end position="248"/>
    </location>
</feature>
<dbReference type="InterPro" id="IPR003838">
    <property type="entry name" value="ABC3_permease_C"/>
</dbReference>
<keyword evidence="11" id="KW-1185">Reference proteome</keyword>
<evidence type="ECO:0000256" key="2">
    <source>
        <dbReference type="ARBA" id="ARBA00005236"/>
    </source>
</evidence>
<feature type="transmembrane region" description="Helical" evidence="7">
    <location>
        <begin position="21"/>
        <end position="49"/>
    </location>
</feature>
<keyword evidence="3" id="KW-1003">Cell membrane</keyword>
<evidence type="ECO:0000256" key="3">
    <source>
        <dbReference type="ARBA" id="ARBA00022475"/>
    </source>
</evidence>
<keyword evidence="5 7" id="KW-1133">Transmembrane helix</keyword>
<feature type="domain" description="ABC3 transporter permease C-terminal" evidence="8">
    <location>
        <begin position="280"/>
        <end position="397"/>
    </location>
</feature>
<proteinExistence type="inferred from homology"/>
<evidence type="ECO:0000313" key="11">
    <source>
        <dbReference type="Proteomes" id="UP000076715"/>
    </source>
</evidence>
<dbReference type="EMBL" id="LQRT01000024">
    <property type="protein sequence ID" value="KZS39745.1"/>
    <property type="molecule type" value="Genomic_DNA"/>
</dbReference>
<dbReference type="OrthoDB" id="1522724at2"/>
<feature type="transmembrane region" description="Helical" evidence="7">
    <location>
        <begin position="324"/>
        <end position="349"/>
    </location>
</feature>
<evidence type="ECO:0000256" key="5">
    <source>
        <dbReference type="ARBA" id="ARBA00022989"/>
    </source>
</evidence>
<keyword evidence="4 7" id="KW-0812">Transmembrane</keyword>
<protein>
    <submittedName>
        <fullName evidence="10">Uncharacterized protein</fullName>
    </submittedName>
</protein>
<evidence type="ECO:0000256" key="7">
    <source>
        <dbReference type="SAM" id="Phobius"/>
    </source>
</evidence>
<comment type="caution">
    <text evidence="10">The sequence shown here is derived from an EMBL/GenBank/DDBJ whole genome shotgun (WGS) entry which is preliminary data.</text>
</comment>
<dbReference type="PANTHER" id="PTHR30489">
    <property type="entry name" value="LIPOPROTEIN-RELEASING SYSTEM TRANSMEMBRANE PROTEIN LOLE"/>
    <property type="match status" value="1"/>
</dbReference>
<feature type="transmembrane region" description="Helical" evidence="7">
    <location>
        <begin position="369"/>
        <end position="392"/>
    </location>
</feature>
<dbReference type="GO" id="GO:0044874">
    <property type="term" value="P:lipoprotein localization to outer membrane"/>
    <property type="evidence" value="ECO:0007669"/>
    <property type="project" value="TreeGrafter"/>
</dbReference>
<dbReference type="InterPro" id="IPR025857">
    <property type="entry name" value="MacB_PCD"/>
</dbReference>
<organism evidence="10 11">
    <name type="scientific">Aquimarina aggregata</name>
    <dbReference type="NCBI Taxonomy" id="1642818"/>
    <lineage>
        <taxon>Bacteria</taxon>
        <taxon>Pseudomonadati</taxon>
        <taxon>Bacteroidota</taxon>
        <taxon>Flavobacteriia</taxon>
        <taxon>Flavobacteriales</taxon>
        <taxon>Flavobacteriaceae</taxon>
        <taxon>Aquimarina</taxon>
    </lineage>
</organism>
<evidence type="ECO:0000256" key="6">
    <source>
        <dbReference type="ARBA" id="ARBA00023136"/>
    </source>
</evidence>
<feature type="transmembrane region" description="Helical" evidence="7">
    <location>
        <begin position="276"/>
        <end position="303"/>
    </location>
</feature>
<dbReference type="AlphaFoldDB" id="A0A162ZE57"/>
<dbReference type="InterPro" id="IPR051447">
    <property type="entry name" value="Lipoprotein-release_system"/>
</dbReference>
<dbReference type="Pfam" id="PF02687">
    <property type="entry name" value="FtsX"/>
    <property type="match status" value="1"/>
</dbReference>
<comment type="similarity">
    <text evidence="2">Belongs to the ABC-4 integral membrane protein family. LolC/E subfamily.</text>
</comment>
<dbReference type="RefSeq" id="WP_066315535.1">
    <property type="nucleotide sequence ID" value="NZ_CANLSS010000009.1"/>
</dbReference>
<evidence type="ECO:0000256" key="1">
    <source>
        <dbReference type="ARBA" id="ARBA00004651"/>
    </source>
</evidence>
<dbReference type="GO" id="GO:0098797">
    <property type="term" value="C:plasma membrane protein complex"/>
    <property type="evidence" value="ECO:0007669"/>
    <property type="project" value="TreeGrafter"/>
</dbReference>
<evidence type="ECO:0000259" key="9">
    <source>
        <dbReference type="Pfam" id="PF12704"/>
    </source>
</evidence>
<dbReference type="PANTHER" id="PTHR30489:SF0">
    <property type="entry name" value="LIPOPROTEIN-RELEASING SYSTEM TRANSMEMBRANE PROTEIN LOLE"/>
    <property type="match status" value="1"/>
</dbReference>
<dbReference type="Pfam" id="PF12704">
    <property type="entry name" value="MacB_PCD"/>
    <property type="match status" value="1"/>
</dbReference>
<name>A0A162ZE57_9FLAO</name>
<gene>
    <name evidence="10" type="ORF">AWE51_08835</name>
</gene>
<keyword evidence="6 7" id="KW-0472">Membrane</keyword>
<comment type="subcellular location">
    <subcellularLocation>
        <location evidence="1">Cell membrane</location>
        <topology evidence="1">Multi-pass membrane protein</topology>
    </subcellularLocation>
</comment>
<accession>A0A162ZE57</accession>
<dbReference type="Proteomes" id="UP000076715">
    <property type="component" value="Unassembled WGS sequence"/>
</dbReference>
<reference evidence="10 11" key="1">
    <citation type="submission" date="2016-01" db="EMBL/GenBank/DDBJ databases">
        <title>The draft genome sequence of Aquimarina sp. RZW4-3-2.</title>
        <authorList>
            <person name="Wang Y."/>
        </authorList>
    </citation>
    <scope>NUCLEOTIDE SEQUENCE [LARGE SCALE GENOMIC DNA]</scope>
    <source>
        <strain evidence="10 11">RZW4-3-2</strain>
    </source>
</reference>
<evidence type="ECO:0000259" key="8">
    <source>
        <dbReference type="Pfam" id="PF02687"/>
    </source>
</evidence>
<evidence type="ECO:0000313" key="10">
    <source>
        <dbReference type="EMBL" id="KZS39745.1"/>
    </source>
</evidence>
<evidence type="ECO:0000256" key="4">
    <source>
        <dbReference type="ARBA" id="ARBA00022692"/>
    </source>
</evidence>
<dbReference type="STRING" id="1642818.AWE51_08835"/>
<sequence length="402" mass="44616">MNFSYYIAKRYLFSPGSSNAINIITGIAAAGVVIGAMSLFLVLTGFAGLKDFSLQFSTYFDPDLKVFPTSGKTFTFTQSQKEQLSKLEDVLHFSEIVEERVFLEFRDKQKMASIKGVDTNYKKVIQTDSIVVYGEWLTENDYQVVAGNGISRELSMGVEPTYTNLLSIYAPKPGKGIPTGTDLSKAIRVEKVVNVGIYSVNEELDEQYIFATTPLVRKLLGLSEDKVTHIELKLAPNASPNDVVEQLQIIFEDNVVVKNRVQLNDKLYKMLNTENLVSYLVITLIAVIALFNVAGAIIMMIIDKKSNVKTLYNVGASLTNIRKIFLFQGSLMTVLGALLGLVLGFIIIVLQQQFGLLMITPSLPYPTRITFMSFIIVFFTITTIGFIASLLASSRINQKLVA</sequence>